<dbReference type="Pfam" id="PF07690">
    <property type="entry name" value="MFS_1"/>
    <property type="match status" value="1"/>
</dbReference>
<feature type="transmembrane region" description="Helical" evidence="9">
    <location>
        <begin position="316"/>
        <end position="339"/>
    </location>
</feature>
<feature type="transmembrane region" description="Helical" evidence="9">
    <location>
        <begin position="39"/>
        <end position="58"/>
    </location>
</feature>
<accession>A0AAD5BAD4</accession>
<dbReference type="PROSITE" id="PS50850">
    <property type="entry name" value="MFS"/>
    <property type="match status" value="1"/>
</dbReference>
<evidence type="ECO:0000256" key="9">
    <source>
        <dbReference type="SAM" id="Phobius"/>
    </source>
</evidence>
<gene>
    <name evidence="11" type="ORF">KGF57_005122</name>
</gene>
<dbReference type="GO" id="GO:0005886">
    <property type="term" value="C:plasma membrane"/>
    <property type="evidence" value="ECO:0007669"/>
    <property type="project" value="UniProtKB-SubCell"/>
</dbReference>
<evidence type="ECO:0000256" key="6">
    <source>
        <dbReference type="ARBA" id="ARBA00023136"/>
    </source>
</evidence>
<evidence type="ECO:0000259" key="10">
    <source>
        <dbReference type="PROSITE" id="PS50850"/>
    </source>
</evidence>
<keyword evidence="4 9" id="KW-1133">Transmembrane helix</keyword>
<evidence type="ECO:0000256" key="7">
    <source>
        <dbReference type="ARBA" id="ARBA00038347"/>
    </source>
</evidence>
<sequence length="497" mass="54212">MDVQEKLPKDDPEYDLPHATESKSAYPYTIFHKYEKVQLVIILGLVGFWSTVSSPIYFPALPTLTSYFHTTEDILNISVVCYLLLQGITPTISSNLADTFGRRPVILASILVFIAACIAISQTNVYWLLAVLRCVQAAGIAPVIAISSGVSGDVCTPENRGGMVGTVSGLQLLGNGLGGLIGAALISGFNTWRSIFVFLAIGGGVTFVLAFFILAETSRRIVGNGTVMPKNPVHKSMTIYLPSFQRKVTNDYPTIASKEPFDILGPFRIFIEKEVFLTLLPSGLHFASWTMVLTSLSTELESSSKYNYSVLHVGLIYLPQGIACLVGSLSVGRFMNWYYRKRKAAYDKQVEDLPLDQRPPFNQVATRLTLCVAPAALMIIGLVIFGWCIQYNKHIISIIISTVLIAFSSSVFISICTTLLVDLHPGRGSASTSCLNLMRCWLAALGVGVLDRMIAAMGLGGTYTLVAGFCLMFDLCLIYVLYSVSKRIKSGQSKGQI</sequence>
<dbReference type="PANTHER" id="PTHR23502">
    <property type="entry name" value="MAJOR FACILITATOR SUPERFAMILY"/>
    <property type="match status" value="1"/>
</dbReference>
<dbReference type="Proteomes" id="UP001204833">
    <property type="component" value="Unassembled WGS sequence"/>
</dbReference>
<evidence type="ECO:0000256" key="5">
    <source>
        <dbReference type="ARBA" id="ARBA00023026"/>
    </source>
</evidence>
<evidence type="ECO:0000313" key="12">
    <source>
        <dbReference type="Proteomes" id="UP001204833"/>
    </source>
</evidence>
<comment type="caution">
    <text evidence="11">The sequence shown here is derived from an EMBL/GenBank/DDBJ whole genome shotgun (WGS) entry which is preliminary data.</text>
</comment>
<feature type="domain" description="Major facilitator superfamily (MFS) profile" evidence="10">
    <location>
        <begin position="39"/>
        <end position="485"/>
    </location>
</feature>
<keyword evidence="3 9" id="KW-0812">Transmembrane</keyword>
<name>A0AAD5BAD4_9ASCO</name>
<dbReference type="SUPFAM" id="SSF103473">
    <property type="entry name" value="MFS general substrate transporter"/>
    <property type="match status" value="1"/>
</dbReference>
<feature type="transmembrane region" description="Helical" evidence="9">
    <location>
        <begin position="275"/>
        <end position="296"/>
    </location>
</feature>
<feature type="transmembrane region" description="Helical" evidence="9">
    <location>
        <begin position="74"/>
        <end position="92"/>
    </location>
</feature>
<comment type="similarity">
    <text evidence="7">Belongs to the major facilitator superfamily. CAR1 family.</text>
</comment>
<dbReference type="AlphaFoldDB" id="A0AAD5BAD4"/>
<dbReference type="GO" id="GO:0045121">
    <property type="term" value="C:membrane raft"/>
    <property type="evidence" value="ECO:0007669"/>
    <property type="project" value="UniProtKB-ARBA"/>
</dbReference>
<evidence type="ECO:0000256" key="1">
    <source>
        <dbReference type="ARBA" id="ARBA00004651"/>
    </source>
</evidence>
<dbReference type="InterPro" id="IPR011701">
    <property type="entry name" value="MFS"/>
</dbReference>
<feature type="transmembrane region" description="Helical" evidence="9">
    <location>
        <begin position="104"/>
        <end position="121"/>
    </location>
</feature>
<dbReference type="InterPro" id="IPR020846">
    <property type="entry name" value="MFS_dom"/>
</dbReference>
<evidence type="ECO:0000256" key="8">
    <source>
        <dbReference type="ARBA" id="ARBA00053949"/>
    </source>
</evidence>
<dbReference type="RefSeq" id="XP_051606439.1">
    <property type="nucleotide sequence ID" value="XM_051754705.1"/>
</dbReference>
<dbReference type="FunFam" id="1.20.1250.20:FF:000172">
    <property type="entry name" value="MFS multidrug resistance transporter"/>
    <property type="match status" value="1"/>
</dbReference>
<dbReference type="GO" id="GO:0055088">
    <property type="term" value="P:lipid homeostasis"/>
    <property type="evidence" value="ECO:0007669"/>
    <property type="project" value="UniProtKB-ARBA"/>
</dbReference>
<dbReference type="GO" id="GO:0001765">
    <property type="term" value="P:membrane raft assembly"/>
    <property type="evidence" value="ECO:0007669"/>
    <property type="project" value="UniProtKB-ARBA"/>
</dbReference>
<keyword evidence="12" id="KW-1185">Reference proteome</keyword>
<evidence type="ECO:0000256" key="2">
    <source>
        <dbReference type="ARBA" id="ARBA00022448"/>
    </source>
</evidence>
<dbReference type="PANTHER" id="PTHR23502:SF51">
    <property type="entry name" value="QUINIDINE RESISTANCE PROTEIN 1-RELATED"/>
    <property type="match status" value="1"/>
</dbReference>
<proteinExistence type="inferred from homology"/>
<protein>
    <submittedName>
        <fullName evidence="11">QDR1</fullName>
    </submittedName>
</protein>
<comment type="subcellular location">
    <subcellularLocation>
        <location evidence="1">Cell membrane</location>
        <topology evidence="1">Multi-pass membrane protein</topology>
    </subcellularLocation>
</comment>
<dbReference type="GeneID" id="76153166"/>
<keyword evidence="5" id="KW-0843">Virulence</keyword>
<evidence type="ECO:0000313" key="11">
    <source>
        <dbReference type="EMBL" id="KAI5948929.1"/>
    </source>
</evidence>
<dbReference type="EMBL" id="JAIHNG010000176">
    <property type="protein sequence ID" value="KAI5948929.1"/>
    <property type="molecule type" value="Genomic_DNA"/>
</dbReference>
<organism evidence="11 12">
    <name type="scientific">Candida theae</name>
    <dbReference type="NCBI Taxonomy" id="1198502"/>
    <lineage>
        <taxon>Eukaryota</taxon>
        <taxon>Fungi</taxon>
        <taxon>Dikarya</taxon>
        <taxon>Ascomycota</taxon>
        <taxon>Saccharomycotina</taxon>
        <taxon>Pichiomycetes</taxon>
        <taxon>Debaryomycetaceae</taxon>
        <taxon>Candida/Lodderomyces clade</taxon>
        <taxon>Candida</taxon>
    </lineage>
</organism>
<dbReference type="Gene3D" id="1.20.1250.20">
    <property type="entry name" value="MFS general substrate transporter like domains"/>
    <property type="match status" value="1"/>
</dbReference>
<feature type="transmembrane region" description="Helical" evidence="9">
    <location>
        <begin position="162"/>
        <end position="189"/>
    </location>
</feature>
<dbReference type="InterPro" id="IPR036259">
    <property type="entry name" value="MFS_trans_sf"/>
</dbReference>
<feature type="transmembrane region" description="Helical" evidence="9">
    <location>
        <begin position="195"/>
        <end position="215"/>
    </location>
</feature>
<feature type="transmembrane region" description="Helical" evidence="9">
    <location>
        <begin position="441"/>
        <end position="459"/>
    </location>
</feature>
<evidence type="ECO:0000256" key="4">
    <source>
        <dbReference type="ARBA" id="ARBA00022989"/>
    </source>
</evidence>
<evidence type="ECO:0000256" key="3">
    <source>
        <dbReference type="ARBA" id="ARBA00022692"/>
    </source>
</evidence>
<dbReference type="GO" id="GO:0022857">
    <property type="term" value="F:transmembrane transporter activity"/>
    <property type="evidence" value="ECO:0007669"/>
    <property type="project" value="InterPro"/>
</dbReference>
<keyword evidence="6 9" id="KW-0472">Membrane</keyword>
<feature type="transmembrane region" description="Helical" evidence="9">
    <location>
        <begin position="465"/>
        <end position="484"/>
    </location>
</feature>
<feature type="transmembrane region" description="Helical" evidence="9">
    <location>
        <begin position="395"/>
        <end position="421"/>
    </location>
</feature>
<feature type="transmembrane region" description="Helical" evidence="9">
    <location>
        <begin position="368"/>
        <end position="389"/>
    </location>
</feature>
<reference evidence="11 12" key="1">
    <citation type="journal article" date="2022" name="DNA Res.">
        <title>Genome analysis of five recently described species of the CUG-Ser clade uncovers Candida theae as a new hybrid lineage with pathogenic potential in the Candida parapsilosis species complex.</title>
        <authorList>
            <person name="Mixao V."/>
            <person name="Del Olmo V."/>
            <person name="Hegedusova E."/>
            <person name="Saus E."/>
            <person name="Pryszcz L."/>
            <person name="Cillingova A."/>
            <person name="Nosek J."/>
            <person name="Gabaldon T."/>
        </authorList>
    </citation>
    <scope>NUCLEOTIDE SEQUENCE [LARGE SCALE GENOMIC DNA]</scope>
    <source>
        <strain evidence="11 12">CBS 12239</strain>
    </source>
</reference>
<feature type="transmembrane region" description="Helical" evidence="9">
    <location>
        <begin position="127"/>
        <end position="150"/>
    </location>
</feature>
<comment type="function">
    <text evidence="8">MFS antiporter that does not display functional linkage as drug transporter and performs functions that significantly affect biofilm development and virulence. No substrate for transport has been identified yet, but plays an important role in the growth in the host.</text>
</comment>
<keyword evidence="2" id="KW-0813">Transport</keyword>